<gene>
    <name evidence="4" type="ordered locus">Bcep1808_7305</name>
</gene>
<dbReference type="GO" id="GO:0004386">
    <property type="term" value="F:helicase activity"/>
    <property type="evidence" value="ECO:0007669"/>
    <property type="project" value="UniProtKB-KW"/>
</dbReference>
<dbReference type="InterPro" id="IPR014001">
    <property type="entry name" value="Helicase_ATP-bd"/>
</dbReference>
<feature type="domain" description="Helicase C-terminal" evidence="3">
    <location>
        <begin position="517"/>
        <end position="669"/>
    </location>
</feature>
<dbReference type="AlphaFoldDB" id="A4JV79"/>
<dbReference type="InterPro" id="IPR027417">
    <property type="entry name" value="P-loop_NTPase"/>
</dbReference>
<dbReference type="CDD" id="cd18793">
    <property type="entry name" value="SF2_C_SNF"/>
    <property type="match status" value="1"/>
</dbReference>
<evidence type="ECO:0000259" key="3">
    <source>
        <dbReference type="PROSITE" id="PS51194"/>
    </source>
</evidence>
<sequence>MSLKLSALRWDSDVARRAKVGASVAPRPLVEKVVFDGHQFGVLLSHFKGANVIIKQEPYAGRFVNASDHQYYRYWRFSRQSLYDHGEALVGALVAAGNGAVIETVESFFEKLTDARTNPQYDAFTRDLKATVYQLESGGAVIVSTYHPAVVAIAQQMGGRYLGPMKAWKIAHASQIVVRDNLISELRLRDDQVDLAQGVFSIVDDAFVPRGNQGATIKVLASDMPDFPAAAETDHDNEVYLAVTSPLAPTSLSDDEIRSRIALYQLYDFQKEGVFHLVRNTSALLADDMGLGKSRQAVCAADILSSLVPRAQVLIACPASLLINWSREIALAVPGEASIAVGKYDPSKRWIVINYDRLDEVVPFADRFAVMVLDEAHLLKEPTAQRTRLAFDVAAKVPYRAILTGTPILNRECEIHTLLRLSGHPIGNIDLKAFEEQFAGDPAFRVALSERISEWKLRRTKDLVLKHLKGKQRQARYIEITAEERARYDRINGDMGILTLPKITMLRRELESYKVRPIVEMIKDLNGDDKVLLFCEFKENVALFKQALDEVGIGYSVLTGDMSSPTRRQRAIDEFQSDPLKRVFITTTAAGGVGHNLTAANYVFLVSLPWTPGLAAQAEDRAFRNGQLRLVIVLIPLVENTIDMDLVEMHRNKQSIAAEILDPEEAERLAMAEFAAGWRKAA</sequence>
<dbReference type="GO" id="GO:0016787">
    <property type="term" value="F:hydrolase activity"/>
    <property type="evidence" value="ECO:0007669"/>
    <property type="project" value="UniProtKB-KW"/>
</dbReference>
<keyword evidence="1" id="KW-0378">Hydrolase</keyword>
<name>A4JV79_BURVG</name>
<dbReference type="GO" id="GO:0006281">
    <property type="term" value="P:DNA repair"/>
    <property type="evidence" value="ECO:0007669"/>
    <property type="project" value="TreeGrafter"/>
</dbReference>
<feature type="domain" description="Helicase ATP-binding" evidence="2">
    <location>
        <begin position="274"/>
        <end position="425"/>
    </location>
</feature>
<keyword evidence="4" id="KW-0067">ATP-binding</keyword>
<accession>A4JV79</accession>
<keyword evidence="4" id="KW-0547">Nucleotide-binding</keyword>
<dbReference type="SMART" id="SM00487">
    <property type="entry name" value="DEXDc"/>
    <property type="match status" value="1"/>
</dbReference>
<dbReference type="HOGENOM" id="CLU_000315_33_0_4"/>
<organism evidence="4 5">
    <name type="scientific">Burkholderia vietnamiensis (strain G4 / LMG 22486)</name>
    <name type="common">Burkholderia cepacia (strain R1808)</name>
    <dbReference type="NCBI Taxonomy" id="269482"/>
    <lineage>
        <taxon>Bacteria</taxon>
        <taxon>Pseudomonadati</taxon>
        <taxon>Pseudomonadota</taxon>
        <taxon>Betaproteobacteria</taxon>
        <taxon>Burkholderiales</taxon>
        <taxon>Burkholderiaceae</taxon>
        <taxon>Burkholderia</taxon>
        <taxon>Burkholderia cepacia complex</taxon>
    </lineage>
</organism>
<dbReference type="KEGG" id="bvi:Bcep1808_7305"/>
<dbReference type="InterPro" id="IPR049730">
    <property type="entry name" value="SNF2/RAD54-like_C"/>
</dbReference>
<evidence type="ECO:0000256" key="1">
    <source>
        <dbReference type="ARBA" id="ARBA00022801"/>
    </source>
</evidence>
<dbReference type="InterPro" id="IPR000330">
    <property type="entry name" value="SNF2_N"/>
</dbReference>
<dbReference type="PANTHER" id="PTHR45766">
    <property type="entry name" value="DNA ANNEALING HELICASE AND ENDONUCLEASE ZRANB3 FAMILY MEMBER"/>
    <property type="match status" value="1"/>
</dbReference>
<dbReference type="GO" id="GO:0031297">
    <property type="term" value="P:replication fork processing"/>
    <property type="evidence" value="ECO:0007669"/>
    <property type="project" value="TreeGrafter"/>
</dbReference>
<dbReference type="CDD" id="cd17919">
    <property type="entry name" value="DEXHc_Snf"/>
    <property type="match status" value="1"/>
</dbReference>
<dbReference type="Pfam" id="PF00271">
    <property type="entry name" value="Helicase_C"/>
    <property type="match status" value="1"/>
</dbReference>
<dbReference type="GO" id="GO:0005524">
    <property type="term" value="F:ATP binding"/>
    <property type="evidence" value="ECO:0007669"/>
    <property type="project" value="InterPro"/>
</dbReference>
<dbReference type="Pfam" id="PF00176">
    <property type="entry name" value="SNF2-rel_dom"/>
    <property type="match status" value="1"/>
</dbReference>
<protein>
    <submittedName>
        <fullName evidence="4">Helicase domain protein</fullName>
    </submittedName>
</protein>
<evidence type="ECO:0000259" key="2">
    <source>
        <dbReference type="PROSITE" id="PS51192"/>
    </source>
</evidence>
<dbReference type="PROSITE" id="PS51192">
    <property type="entry name" value="HELICASE_ATP_BIND_1"/>
    <property type="match status" value="1"/>
</dbReference>
<dbReference type="SMART" id="SM00490">
    <property type="entry name" value="HELICc"/>
    <property type="match status" value="1"/>
</dbReference>
<reference evidence="4 5" key="1">
    <citation type="submission" date="2007-03" db="EMBL/GenBank/DDBJ databases">
        <title>Complete sequence of plasmid pBVIE03 of Burkholderia vietnamiensis G4.</title>
        <authorList>
            <consortium name="US DOE Joint Genome Institute"/>
            <person name="Copeland A."/>
            <person name="Lucas S."/>
            <person name="Lapidus A."/>
            <person name="Barry K."/>
            <person name="Detter J.C."/>
            <person name="Glavina del Rio T."/>
            <person name="Hammon N."/>
            <person name="Israni S."/>
            <person name="Dalin E."/>
            <person name="Tice H."/>
            <person name="Pitluck S."/>
            <person name="Chain P."/>
            <person name="Malfatti S."/>
            <person name="Shin M."/>
            <person name="Vergez L."/>
            <person name="Schmutz J."/>
            <person name="Larimer F."/>
            <person name="Land M."/>
            <person name="Hauser L."/>
            <person name="Kyrpides N."/>
            <person name="Tiedje J."/>
            <person name="Richardson P."/>
        </authorList>
    </citation>
    <scope>NUCLEOTIDE SEQUENCE [LARGE SCALE GENOMIC DNA]</scope>
    <source>
        <strain evidence="5">G4 / LMG 22486</strain>
        <plasmid evidence="4 5">pBVIE03</plasmid>
    </source>
</reference>
<geneLocation type="plasmid" evidence="4 5">
    <name>pBVIE03</name>
</geneLocation>
<keyword evidence="4" id="KW-0614">Plasmid</keyword>
<evidence type="ECO:0000313" key="5">
    <source>
        <dbReference type="Proteomes" id="UP000002287"/>
    </source>
</evidence>
<proteinExistence type="predicted"/>
<keyword evidence="4" id="KW-0347">Helicase</keyword>
<dbReference type="PROSITE" id="PS51194">
    <property type="entry name" value="HELICASE_CTER"/>
    <property type="match status" value="1"/>
</dbReference>
<dbReference type="InterPro" id="IPR038718">
    <property type="entry name" value="SNF2-like_sf"/>
</dbReference>
<dbReference type="Proteomes" id="UP000002287">
    <property type="component" value="Plasmid pBVIE03"/>
</dbReference>
<dbReference type="SUPFAM" id="SSF52540">
    <property type="entry name" value="P-loop containing nucleoside triphosphate hydrolases"/>
    <property type="match status" value="2"/>
</dbReference>
<dbReference type="InterPro" id="IPR001650">
    <property type="entry name" value="Helicase_C-like"/>
</dbReference>
<dbReference type="Gene3D" id="3.40.50.300">
    <property type="entry name" value="P-loop containing nucleotide triphosphate hydrolases"/>
    <property type="match status" value="1"/>
</dbReference>
<dbReference type="EMBL" id="CP000619">
    <property type="protein sequence ID" value="ABO60182.1"/>
    <property type="molecule type" value="Genomic_DNA"/>
</dbReference>
<dbReference type="Gene3D" id="3.40.50.10810">
    <property type="entry name" value="Tandem AAA-ATPase domain"/>
    <property type="match status" value="1"/>
</dbReference>
<evidence type="ECO:0000313" key="4">
    <source>
        <dbReference type="EMBL" id="ABO60182.1"/>
    </source>
</evidence>
<dbReference type="PANTHER" id="PTHR45766:SF6">
    <property type="entry name" value="SWI_SNF-RELATED MATRIX-ASSOCIATED ACTIN-DEPENDENT REGULATOR OF CHROMATIN SUBFAMILY A-LIKE PROTEIN 1"/>
    <property type="match status" value="1"/>
</dbReference>